<dbReference type="RefSeq" id="WP_012674322.1">
    <property type="nucleotide sequence ID" value="NC_012438.1"/>
</dbReference>
<keyword evidence="4" id="KW-1185">Reference proteome</keyword>
<sequence>MEKIGICVGTTSPNRVTFISQKPVKLGQFVNVKYTENGKENKLLGMVINVQRKNTYIPEDLPSINNYERLFKESEKDTKVIGEIQILGEIIETQDQVFLQLQRVPPLPASEVLKPDPKVLEKLFGAKSKSHIRIGRLLAEDKEIPVYVDVNQIVLRHLAILAITGAGKSNTVSVLLENIVNLKGTVVVFDFHGEYTKSDFKRDGKSVVNVIKPVVDPTTLDIRDFAKLIGIKYNATVQFRYFKVAVDKVIQSIRDEKGNDWKRWIDTDQFFNRLEQELESWLDDDNDNVPIKGKIREDSLYEVINKLNDTQNELSHIIKIGAKDLIENIQAGKINVFDLSEVDEDVADAIVSNVLKHALEERKKAVRGKNSKLEKPILVVVEEAHILAGDKRDTDSKYYMMRIAREGRKFGLGLCVVTQRPKGLDKEILSQMNNMIILKLVEPEDQKHVQSASEALSSELMSYLPSLNPGEAIIIGNMTKLPLLVKIDKAKGKVQGNDIQVVDLWTTTEEKRSDLKALDEF</sequence>
<dbReference type="AlphaFoldDB" id="C1DVS9"/>
<dbReference type="Gene3D" id="3.40.50.300">
    <property type="entry name" value="P-loop containing nucleotide triphosphate hydrolases"/>
    <property type="match status" value="2"/>
</dbReference>
<dbReference type="InterPro" id="IPR027417">
    <property type="entry name" value="P-loop_NTPase"/>
</dbReference>
<feature type="domain" description="Helicase HerA central" evidence="1">
    <location>
        <begin position="132"/>
        <end position="357"/>
    </location>
</feature>
<dbReference type="KEGG" id="saf:SULAZ_1246"/>
<dbReference type="Pfam" id="PF01935">
    <property type="entry name" value="DUF87"/>
    <property type="match status" value="1"/>
</dbReference>
<organism evidence="3 4">
    <name type="scientific">Sulfurihydrogenibium azorense (strain DSM 15241 / OCM 825 / Az-Fu1)</name>
    <dbReference type="NCBI Taxonomy" id="204536"/>
    <lineage>
        <taxon>Bacteria</taxon>
        <taxon>Pseudomonadati</taxon>
        <taxon>Aquificota</taxon>
        <taxon>Aquificia</taxon>
        <taxon>Aquificales</taxon>
        <taxon>Hydrogenothermaceae</taxon>
        <taxon>Sulfurihydrogenibium</taxon>
    </lineage>
</organism>
<dbReference type="eggNOG" id="COG0433">
    <property type="taxonomic scope" value="Bacteria"/>
</dbReference>
<dbReference type="OrthoDB" id="9806951at2"/>
<dbReference type="SUPFAM" id="SSF52540">
    <property type="entry name" value="P-loop containing nucleoside triphosphate hydrolases"/>
    <property type="match status" value="1"/>
</dbReference>
<protein>
    <submittedName>
        <fullName evidence="3">Universally conserved protein</fullName>
    </submittedName>
</protein>
<dbReference type="Pfam" id="PF09378">
    <property type="entry name" value="HAS-barrel"/>
    <property type="match status" value="1"/>
</dbReference>
<dbReference type="EMBL" id="CP001229">
    <property type="protein sequence ID" value="ACN99002.1"/>
    <property type="molecule type" value="Genomic_DNA"/>
</dbReference>
<evidence type="ECO:0000259" key="2">
    <source>
        <dbReference type="Pfam" id="PF09378"/>
    </source>
</evidence>
<dbReference type="HOGENOM" id="CLU_023842_2_0_0"/>
<dbReference type="PANTHER" id="PTHR42957:SF1">
    <property type="entry name" value="HELICASE MJ1565-RELATED"/>
    <property type="match status" value="1"/>
</dbReference>
<name>C1DVS9_SULAA</name>
<accession>C1DVS9</accession>
<evidence type="ECO:0000259" key="1">
    <source>
        <dbReference type="Pfam" id="PF01935"/>
    </source>
</evidence>
<proteinExistence type="predicted"/>
<evidence type="ECO:0000313" key="3">
    <source>
        <dbReference type="EMBL" id="ACN99002.1"/>
    </source>
</evidence>
<gene>
    <name evidence="3" type="ordered locus">SULAZ_1246</name>
</gene>
<reference evidence="3 4" key="1">
    <citation type="journal article" date="2009" name="J. Bacteriol.">
        <title>Complete and draft genome sequences of six members of the Aquificales.</title>
        <authorList>
            <person name="Reysenbach A.L."/>
            <person name="Hamamura N."/>
            <person name="Podar M."/>
            <person name="Griffiths E."/>
            <person name="Ferreira S."/>
            <person name="Hochstein R."/>
            <person name="Heidelberg J."/>
            <person name="Johnson J."/>
            <person name="Mead D."/>
            <person name="Pohorille A."/>
            <person name="Sarmiento M."/>
            <person name="Schweighofer K."/>
            <person name="Seshadri R."/>
            <person name="Voytek M.A."/>
        </authorList>
    </citation>
    <scope>NUCLEOTIDE SEQUENCE [LARGE SCALE GENOMIC DNA]</scope>
    <source>
        <strain evidence="4">Az-Fu1 / DSM 15241 / OCM 825</strain>
    </source>
</reference>
<dbReference type="Proteomes" id="UP000001369">
    <property type="component" value="Chromosome"/>
</dbReference>
<dbReference type="PANTHER" id="PTHR42957">
    <property type="entry name" value="HELICASE MJ1565-RELATED"/>
    <property type="match status" value="1"/>
</dbReference>
<dbReference type="STRING" id="204536.SULAZ_1246"/>
<dbReference type="InterPro" id="IPR002789">
    <property type="entry name" value="HerA_central"/>
</dbReference>
<feature type="domain" description="Helicase HerA barrel" evidence="2">
    <location>
        <begin position="4"/>
        <end position="90"/>
    </location>
</feature>
<dbReference type="InterPro" id="IPR008571">
    <property type="entry name" value="HerA-like"/>
</dbReference>
<evidence type="ECO:0000313" key="4">
    <source>
        <dbReference type="Proteomes" id="UP000001369"/>
    </source>
</evidence>
<dbReference type="InterPro" id="IPR018538">
    <property type="entry name" value="HerA_barrel_dom"/>
</dbReference>